<proteinExistence type="predicted"/>
<sequence>MAAGRLRSKFQVKAFKRPRDIGTQGRIPSLELACTTIFFPSADLAMERGRKKGKKMGENGSSPLKQPLEEALSSQKSLILWDWAELILPP</sequence>
<accession>A0A314Y910</accession>
<evidence type="ECO:0000313" key="2">
    <source>
        <dbReference type="Proteomes" id="UP000250321"/>
    </source>
</evidence>
<dbReference type="EMBL" id="PJQY01001311">
    <property type="protein sequence ID" value="PQQ03712.1"/>
    <property type="molecule type" value="Genomic_DNA"/>
</dbReference>
<gene>
    <name evidence="1" type="ORF">Pyn_29359</name>
</gene>
<comment type="caution">
    <text evidence="1">The sequence shown here is derived from an EMBL/GenBank/DDBJ whole genome shotgun (WGS) entry which is preliminary data.</text>
</comment>
<name>A0A314Y910_PRUYE</name>
<dbReference type="Proteomes" id="UP000250321">
    <property type="component" value="Unassembled WGS sequence"/>
</dbReference>
<evidence type="ECO:0000313" key="1">
    <source>
        <dbReference type="EMBL" id="PQQ03712.1"/>
    </source>
</evidence>
<protein>
    <submittedName>
        <fullName evidence="1">Uncharacterized protein</fullName>
    </submittedName>
</protein>
<organism evidence="1 2">
    <name type="scientific">Prunus yedoensis var. nudiflora</name>
    <dbReference type="NCBI Taxonomy" id="2094558"/>
    <lineage>
        <taxon>Eukaryota</taxon>
        <taxon>Viridiplantae</taxon>
        <taxon>Streptophyta</taxon>
        <taxon>Embryophyta</taxon>
        <taxon>Tracheophyta</taxon>
        <taxon>Spermatophyta</taxon>
        <taxon>Magnoliopsida</taxon>
        <taxon>eudicotyledons</taxon>
        <taxon>Gunneridae</taxon>
        <taxon>Pentapetalae</taxon>
        <taxon>rosids</taxon>
        <taxon>fabids</taxon>
        <taxon>Rosales</taxon>
        <taxon>Rosaceae</taxon>
        <taxon>Amygdaloideae</taxon>
        <taxon>Amygdaleae</taxon>
        <taxon>Prunus</taxon>
    </lineage>
</organism>
<dbReference type="AlphaFoldDB" id="A0A314Y910"/>
<reference evidence="1 2" key="1">
    <citation type="submission" date="2018-02" db="EMBL/GenBank/DDBJ databases">
        <title>Draft genome of wild Prunus yedoensis var. nudiflora.</title>
        <authorList>
            <person name="Baek S."/>
            <person name="Kim J.-H."/>
            <person name="Choi K."/>
            <person name="Kim G.-B."/>
            <person name="Cho A."/>
            <person name="Jang H."/>
            <person name="Shin C.-H."/>
            <person name="Yu H.-J."/>
            <person name="Mun J.-H."/>
        </authorList>
    </citation>
    <scope>NUCLEOTIDE SEQUENCE [LARGE SCALE GENOMIC DNA]</scope>
    <source>
        <strain evidence="2">cv. Jeju island</strain>
        <tissue evidence="1">Leaf</tissue>
    </source>
</reference>
<keyword evidence="2" id="KW-1185">Reference proteome</keyword>